<sequence>MNTTASGAPISISEQNTWKLGERAAEADDVELMQEVLLRFPQWCGPDGTRDIAWNQAIKQQSPGALQLLLAQGADVNDLTQDSRPFDDAQSKPIKTEVLELLIEHGWDINNRTPGRPAVL</sequence>
<name>A0A4U0TUB9_9PEZI</name>
<dbReference type="OrthoDB" id="426293at2759"/>
<dbReference type="Gene3D" id="1.25.40.20">
    <property type="entry name" value="Ankyrin repeat-containing domain"/>
    <property type="match status" value="1"/>
</dbReference>
<organism evidence="1 2">
    <name type="scientific">Salinomyces thailandicus</name>
    <dbReference type="NCBI Taxonomy" id="706561"/>
    <lineage>
        <taxon>Eukaryota</taxon>
        <taxon>Fungi</taxon>
        <taxon>Dikarya</taxon>
        <taxon>Ascomycota</taxon>
        <taxon>Pezizomycotina</taxon>
        <taxon>Dothideomycetes</taxon>
        <taxon>Dothideomycetidae</taxon>
        <taxon>Mycosphaerellales</taxon>
        <taxon>Teratosphaeriaceae</taxon>
        <taxon>Salinomyces</taxon>
    </lineage>
</organism>
<proteinExistence type="predicted"/>
<dbReference type="Proteomes" id="UP000308549">
    <property type="component" value="Unassembled WGS sequence"/>
</dbReference>
<keyword evidence="2" id="KW-1185">Reference proteome</keyword>
<reference evidence="1 2" key="1">
    <citation type="submission" date="2017-03" db="EMBL/GenBank/DDBJ databases">
        <title>Genomes of endolithic fungi from Antarctica.</title>
        <authorList>
            <person name="Coleine C."/>
            <person name="Masonjones S."/>
            <person name="Stajich J.E."/>
        </authorList>
    </citation>
    <scope>NUCLEOTIDE SEQUENCE [LARGE SCALE GENOMIC DNA]</scope>
    <source>
        <strain evidence="1 2">CCFEE 6315</strain>
    </source>
</reference>
<gene>
    <name evidence="1" type="ORF">B0A50_05666</name>
</gene>
<dbReference type="AlphaFoldDB" id="A0A4U0TUB9"/>
<dbReference type="EMBL" id="NAJL01000032">
    <property type="protein sequence ID" value="TKA25911.1"/>
    <property type="molecule type" value="Genomic_DNA"/>
</dbReference>
<protein>
    <recommendedName>
        <fullName evidence="3">Ankyrin repeat domain-containing protein</fullName>
    </recommendedName>
</protein>
<evidence type="ECO:0000313" key="1">
    <source>
        <dbReference type="EMBL" id="TKA25911.1"/>
    </source>
</evidence>
<evidence type="ECO:0000313" key="2">
    <source>
        <dbReference type="Proteomes" id="UP000308549"/>
    </source>
</evidence>
<dbReference type="SUPFAM" id="SSF48403">
    <property type="entry name" value="Ankyrin repeat"/>
    <property type="match status" value="1"/>
</dbReference>
<comment type="caution">
    <text evidence="1">The sequence shown here is derived from an EMBL/GenBank/DDBJ whole genome shotgun (WGS) entry which is preliminary data.</text>
</comment>
<dbReference type="InterPro" id="IPR036770">
    <property type="entry name" value="Ankyrin_rpt-contain_sf"/>
</dbReference>
<accession>A0A4U0TUB9</accession>
<evidence type="ECO:0008006" key="3">
    <source>
        <dbReference type="Google" id="ProtNLM"/>
    </source>
</evidence>